<feature type="transmembrane region" description="Helical" evidence="8">
    <location>
        <begin position="301"/>
        <end position="320"/>
    </location>
</feature>
<feature type="transmembrane region" description="Helical" evidence="8">
    <location>
        <begin position="269"/>
        <end position="289"/>
    </location>
</feature>
<dbReference type="Gene3D" id="1.20.1740.10">
    <property type="entry name" value="Amino acid/polyamine transporter I"/>
    <property type="match status" value="1"/>
</dbReference>
<evidence type="ECO:0000313" key="9">
    <source>
        <dbReference type="EMBL" id="MDQ0164355.1"/>
    </source>
</evidence>
<feature type="transmembrane region" description="Helical" evidence="8">
    <location>
        <begin position="147"/>
        <end position="165"/>
    </location>
</feature>
<feature type="transmembrane region" description="Helical" evidence="8">
    <location>
        <begin position="332"/>
        <end position="355"/>
    </location>
</feature>
<dbReference type="NCBIfam" id="TIGR00912">
    <property type="entry name" value="2A0309"/>
    <property type="match status" value="1"/>
</dbReference>
<evidence type="ECO:0000256" key="2">
    <source>
        <dbReference type="ARBA" id="ARBA00007998"/>
    </source>
</evidence>
<comment type="caution">
    <text evidence="9">The sequence shown here is derived from an EMBL/GenBank/DDBJ whole genome shotgun (WGS) entry which is preliminary data.</text>
</comment>
<protein>
    <submittedName>
        <fullName evidence="9">Spore germination protein (Amino acid permease)</fullName>
    </submittedName>
</protein>
<name>A0ABT9VUQ0_9BACI</name>
<dbReference type="PANTHER" id="PTHR34975">
    <property type="entry name" value="SPORE GERMINATION PROTEIN A2"/>
    <property type="match status" value="1"/>
</dbReference>
<organism evidence="9 10">
    <name type="scientific">Caldalkalibacillus horti</name>
    <dbReference type="NCBI Taxonomy" id="77523"/>
    <lineage>
        <taxon>Bacteria</taxon>
        <taxon>Bacillati</taxon>
        <taxon>Bacillota</taxon>
        <taxon>Bacilli</taxon>
        <taxon>Bacillales</taxon>
        <taxon>Bacillaceae</taxon>
        <taxon>Caldalkalibacillus</taxon>
    </lineage>
</organism>
<sequence length="364" mass="40940">MNTSPSSITRWQFTFLILQTQIGIGILFLPYTVQKYAGGSAWISVLVSGGIVQLLLLLFYFLCVRYPRFTLVEIMKVVLGKYIGGALGAIYSIYFLCIGGSVLLVFTNIINTWFYPNTPSWVIIGIMILLAAYLVREELRIIARFHVLTSSLLIIVILLMIWSYTGANLLYALPLNQAGIKDILLGAQEVTLSVLGFEMMLYAFPYVEGSNKKKLQAVTLANIAVTLIYTFLVFTSIVAFSPREIELVPQPTLYLLKALSTRIVERIDLLFMAIWVVFVATTFMSYLYLSSKGISQLGKKIKFKSVVTWIGLLIFLLTIWPQNLLNIIRIDILLGKASIYFILVIPCLVLLLTFLRKRKKGGGL</sequence>
<dbReference type="EMBL" id="JAUSTY010000001">
    <property type="protein sequence ID" value="MDQ0164355.1"/>
    <property type="molecule type" value="Genomic_DNA"/>
</dbReference>
<evidence type="ECO:0000313" key="10">
    <source>
        <dbReference type="Proteomes" id="UP001235840"/>
    </source>
</evidence>
<evidence type="ECO:0000256" key="7">
    <source>
        <dbReference type="ARBA" id="ARBA00023136"/>
    </source>
</evidence>
<evidence type="ECO:0000256" key="6">
    <source>
        <dbReference type="ARBA" id="ARBA00022989"/>
    </source>
</evidence>
<keyword evidence="5 8" id="KW-0812">Transmembrane</keyword>
<proteinExistence type="inferred from homology"/>
<reference evidence="9 10" key="1">
    <citation type="submission" date="2023-07" db="EMBL/GenBank/DDBJ databases">
        <title>Genomic Encyclopedia of Type Strains, Phase IV (KMG-IV): sequencing the most valuable type-strain genomes for metagenomic binning, comparative biology and taxonomic classification.</title>
        <authorList>
            <person name="Goeker M."/>
        </authorList>
    </citation>
    <scope>NUCLEOTIDE SEQUENCE [LARGE SCALE GENOMIC DNA]</scope>
    <source>
        <strain evidence="9 10">DSM 12751</strain>
    </source>
</reference>
<accession>A0ABT9VUQ0</accession>
<keyword evidence="4" id="KW-0309">Germination</keyword>
<gene>
    <name evidence="9" type="ORF">J2S11_000254</name>
</gene>
<dbReference type="Proteomes" id="UP001235840">
    <property type="component" value="Unassembled WGS sequence"/>
</dbReference>
<evidence type="ECO:0000256" key="1">
    <source>
        <dbReference type="ARBA" id="ARBA00004141"/>
    </source>
</evidence>
<feature type="transmembrane region" description="Helical" evidence="8">
    <location>
        <begin position="118"/>
        <end position="135"/>
    </location>
</feature>
<evidence type="ECO:0000256" key="5">
    <source>
        <dbReference type="ARBA" id="ARBA00022692"/>
    </source>
</evidence>
<keyword evidence="3" id="KW-0813">Transport</keyword>
<feature type="transmembrane region" description="Helical" evidence="8">
    <location>
        <begin position="185"/>
        <end position="207"/>
    </location>
</feature>
<comment type="subcellular location">
    <subcellularLocation>
        <location evidence="1">Membrane</location>
        <topology evidence="1">Multi-pass membrane protein</topology>
    </subcellularLocation>
</comment>
<evidence type="ECO:0000256" key="3">
    <source>
        <dbReference type="ARBA" id="ARBA00022448"/>
    </source>
</evidence>
<keyword evidence="10" id="KW-1185">Reference proteome</keyword>
<dbReference type="PANTHER" id="PTHR34975:SF2">
    <property type="entry name" value="SPORE GERMINATION PROTEIN A2"/>
    <property type="match status" value="1"/>
</dbReference>
<evidence type="ECO:0000256" key="4">
    <source>
        <dbReference type="ARBA" id="ARBA00022544"/>
    </source>
</evidence>
<evidence type="ECO:0000256" key="8">
    <source>
        <dbReference type="SAM" id="Phobius"/>
    </source>
</evidence>
<comment type="similarity">
    <text evidence="2">Belongs to the amino acid-polyamine-organocation (APC) superfamily. Spore germination protein (SGP) (TC 2.A.3.9) family.</text>
</comment>
<keyword evidence="6 8" id="KW-1133">Transmembrane helix</keyword>
<feature type="transmembrane region" description="Helical" evidence="8">
    <location>
        <begin position="219"/>
        <end position="240"/>
    </location>
</feature>
<dbReference type="PIRSF" id="PIRSF006060">
    <property type="entry name" value="AA_transporter"/>
    <property type="match status" value="1"/>
</dbReference>
<dbReference type="Pfam" id="PF03845">
    <property type="entry name" value="Spore_permease"/>
    <property type="match status" value="1"/>
</dbReference>
<feature type="transmembrane region" description="Helical" evidence="8">
    <location>
        <begin position="39"/>
        <end position="62"/>
    </location>
</feature>
<feature type="transmembrane region" description="Helical" evidence="8">
    <location>
        <begin position="12"/>
        <end position="33"/>
    </location>
</feature>
<feature type="transmembrane region" description="Helical" evidence="8">
    <location>
        <begin position="82"/>
        <end position="106"/>
    </location>
</feature>
<keyword evidence="7 8" id="KW-0472">Membrane</keyword>
<dbReference type="InterPro" id="IPR004761">
    <property type="entry name" value="Spore_GerAB"/>
</dbReference>